<organism evidence="2 3">
    <name type="scientific">Xanthobacter flavus</name>
    <dbReference type="NCBI Taxonomy" id="281"/>
    <lineage>
        <taxon>Bacteria</taxon>
        <taxon>Pseudomonadati</taxon>
        <taxon>Pseudomonadota</taxon>
        <taxon>Alphaproteobacteria</taxon>
        <taxon>Hyphomicrobiales</taxon>
        <taxon>Xanthobacteraceae</taxon>
        <taxon>Xanthobacter</taxon>
    </lineage>
</organism>
<evidence type="ECO:0000313" key="2">
    <source>
        <dbReference type="EMBL" id="GLI24470.1"/>
    </source>
</evidence>
<dbReference type="InterPro" id="IPR013216">
    <property type="entry name" value="Methyltransf_11"/>
</dbReference>
<proteinExistence type="predicted"/>
<dbReference type="SUPFAM" id="SSF53335">
    <property type="entry name" value="S-adenosyl-L-methionine-dependent methyltransferases"/>
    <property type="match status" value="1"/>
</dbReference>
<evidence type="ECO:0000313" key="3">
    <source>
        <dbReference type="Proteomes" id="UP001144397"/>
    </source>
</evidence>
<accession>A0A9W6CRL7</accession>
<name>A0A9W6CRL7_XANFL</name>
<dbReference type="InterPro" id="IPR029063">
    <property type="entry name" value="SAM-dependent_MTases_sf"/>
</dbReference>
<dbReference type="Proteomes" id="UP001144397">
    <property type="component" value="Unassembled WGS sequence"/>
</dbReference>
<dbReference type="GO" id="GO:0008757">
    <property type="term" value="F:S-adenosylmethionine-dependent methyltransferase activity"/>
    <property type="evidence" value="ECO:0007669"/>
    <property type="project" value="InterPro"/>
</dbReference>
<dbReference type="CDD" id="cd02440">
    <property type="entry name" value="AdoMet_MTases"/>
    <property type="match status" value="1"/>
</dbReference>
<sequence>MLMADWISFWNGSHAIYVNDRHKAVHYAAIAADLVGFVPGPHARVLDFGCGEALASAELAFRCGRLVLSDAAPAVRNRLKGRFVAAPAIDVMSPEEVSALPDGSFDLIICNSVAQYLSRDLLASLVREWRRLLAPGGRLLLADVIPPHVSALADAEALLRLAAREKFLLAAVAGLARTAISPYRKLRAELGLTTYEEAEILDLLEDAGLAARRVQPNIGHNQQRMAFIGERGA</sequence>
<protein>
    <recommendedName>
        <fullName evidence="1">Methyltransferase type 11 domain-containing protein</fullName>
    </recommendedName>
</protein>
<feature type="domain" description="Methyltransferase type 11" evidence="1">
    <location>
        <begin position="46"/>
        <end position="140"/>
    </location>
</feature>
<evidence type="ECO:0000259" key="1">
    <source>
        <dbReference type="Pfam" id="PF08241"/>
    </source>
</evidence>
<dbReference type="AlphaFoldDB" id="A0A9W6CRL7"/>
<dbReference type="EMBL" id="BSDO01000007">
    <property type="protein sequence ID" value="GLI24470.1"/>
    <property type="molecule type" value="Genomic_DNA"/>
</dbReference>
<dbReference type="PANTHER" id="PTHR43861">
    <property type="entry name" value="TRANS-ACONITATE 2-METHYLTRANSFERASE-RELATED"/>
    <property type="match status" value="1"/>
</dbReference>
<dbReference type="Pfam" id="PF08241">
    <property type="entry name" value="Methyltransf_11"/>
    <property type="match status" value="1"/>
</dbReference>
<dbReference type="Gene3D" id="3.40.50.150">
    <property type="entry name" value="Vaccinia Virus protein VP39"/>
    <property type="match status" value="1"/>
</dbReference>
<comment type="caution">
    <text evidence="2">The sequence shown here is derived from an EMBL/GenBank/DDBJ whole genome shotgun (WGS) entry which is preliminary data.</text>
</comment>
<gene>
    <name evidence="2" type="ORF">XFLAVUS301_41440</name>
</gene>
<reference evidence="2" key="1">
    <citation type="submission" date="2022-12" db="EMBL/GenBank/DDBJ databases">
        <title>Reference genome sequencing for broad-spectrum identification of bacterial and archaeal isolates by mass spectrometry.</title>
        <authorList>
            <person name="Sekiguchi Y."/>
            <person name="Tourlousse D.M."/>
        </authorList>
    </citation>
    <scope>NUCLEOTIDE SEQUENCE</scope>
    <source>
        <strain evidence="2">301</strain>
    </source>
</reference>